<dbReference type="InterPro" id="IPR011049">
    <property type="entry name" value="Serralysin-like_metalloprot_C"/>
</dbReference>
<feature type="compositionally biased region" description="Low complexity" evidence="3">
    <location>
        <begin position="7"/>
        <end position="24"/>
    </location>
</feature>
<geneLocation type="plasmid" evidence="4 5">
    <name>pTT6-2</name>
</geneLocation>
<dbReference type="Gene3D" id="2.150.10.10">
    <property type="entry name" value="Serralysin-like metalloprotease, C-terminal"/>
    <property type="match status" value="1"/>
</dbReference>
<dbReference type="InterPro" id="IPR001343">
    <property type="entry name" value="Hemolysn_Ca-bd"/>
</dbReference>
<evidence type="ECO:0000256" key="3">
    <source>
        <dbReference type="SAM" id="MobiDB-lite"/>
    </source>
</evidence>
<accession>A0ABX7BHQ5</accession>
<dbReference type="Proteomes" id="UP000595197">
    <property type="component" value="Plasmid pTT6-2"/>
</dbReference>
<comment type="subcellular location">
    <subcellularLocation>
        <location evidence="1">Secreted</location>
    </subcellularLocation>
</comment>
<dbReference type="PANTHER" id="PTHR38340">
    <property type="entry name" value="S-LAYER PROTEIN"/>
    <property type="match status" value="1"/>
</dbReference>
<feature type="region of interest" description="Disordered" evidence="3">
    <location>
        <begin position="1"/>
        <end position="25"/>
    </location>
</feature>
<evidence type="ECO:0008006" key="6">
    <source>
        <dbReference type="Google" id="ProtNLM"/>
    </source>
</evidence>
<reference evidence="4" key="1">
    <citation type="submission" date="2021-02" db="EMBL/GenBank/DDBJ databases">
        <title>Skermanella TT6 skin isolate.</title>
        <authorList>
            <person name="Lee K."/>
            <person name="Ganzorig M."/>
        </authorList>
    </citation>
    <scope>NUCLEOTIDE SEQUENCE</scope>
    <source>
        <strain evidence="4">TT6</strain>
    </source>
</reference>
<proteinExistence type="predicted"/>
<sequence>MPSIPETTPTAAPGSDSAAPASSPELFQVRSTAPVVKAPTLPSASRPGEIVAVQLQNNSDGTEETGRITFGQVFRKGDLDGGGYVVGDLDGREIPVQMDVKATHGDGSVRHAILTMARPALAAGEDATVMLKTADQGPGGTAIRPADVLRSGYDVDINLTVRGTGGTTTRFKVDAAAELEKAAAAGTLKTWMNGPLASEFRVVKPLDDHLAVTLDIRAFDDGTVRTDVTVGVESSYRPGLPTFYDYDVELLDQGRVAFEKDGIAHHRNSRWHKEVWSGDAPGVHVAQDVRYLEASGAVVGIDASLGVTAGSLGLPSNADTSPMGNATITKKMTEVGGRGDLGIMPIWNARYLASQDEQALETMLANADASGSIPWHYRDESTGEYLRIDDHPDLWMDGRTQWPQFGDDGLTNGFANGAAAGWEFDTAHQPALNYLPYLVTGSQYYLDGLMAQTAYSIASFAPHYRGQDEGFLDFDQVRGRAWTWRNMSDAAYATPDDHAMKGYFVKLLDSNLDALVARHIVNGQGDKYGEFEGFLRHDMWPDGDLLVWQSDFVVLALSTMAQRGSGQAVKMLEWMDNFTSGRFINEENGFDPRFGSAYMFKVNAPANGPAYDTWGELFQRSFGNAPADPPDGIQGWPSSPFAYAANARAAVSAIFTVTQSADAMEAFGYLTKEMVKARGADGFHADPTWNVAPRLQDGDTLEFDQIRIARGLEDQILQGAEGNELIHGSAGDDTMTGESGIDILFGGQGNDTLTGGAGDDFLYGGTGDDRIAGGAGDDYLKGNGGADRFEFGPDAGGRDTVADFKRGSDLIEIKANLDGNGLTSAAQVLDAADTDSSGNAVLDLGNGLEVTVLGLSPEEMTATMIRMV</sequence>
<protein>
    <recommendedName>
        <fullName evidence="6">Hemolysin type calcium-binding protein</fullName>
    </recommendedName>
</protein>
<dbReference type="PANTHER" id="PTHR38340:SF1">
    <property type="entry name" value="S-LAYER PROTEIN"/>
    <property type="match status" value="1"/>
</dbReference>
<gene>
    <name evidence="4" type="ORF">IGS68_32030</name>
</gene>
<evidence type="ECO:0000256" key="2">
    <source>
        <dbReference type="ARBA" id="ARBA00022525"/>
    </source>
</evidence>
<dbReference type="SUPFAM" id="SSF51120">
    <property type="entry name" value="beta-Roll"/>
    <property type="match status" value="1"/>
</dbReference>
<dbReference type="PRINTS" id="PR00313">
    <property type="entry name" value="CABNDNGRPT"/>
</dbReference>
<evidence type="ECO:0000256" key="1">
    <source>
        <dbReference type="ARBA" id="ARBA00004613"/>
    </source>
</evidence>
<dbReference type="InterPro" id="IPR050557">
    <property type="entry name" value="RTX_toxin/Mannuronan_C5-epim"/>
</dbReference>
<keyword evidence="4" id="KW-0614">Plasmid</keyword>
<evidence type="ECO:0000313" key="4">
    <source>
        <dbReference type="EMBL" id="QQP93650.1"/>
    </source>
</evidence>
<dbReference type="InterPro" id="IPR018511">
    <property type="entry name" value="Hemolysin-typ_Ca-bd_CS"/>
</dbReference>
<name>A0ABX7BHQ5_9PROT</name>
<dbReference type="RefSeq" id="WP_201083373.1">
    <property type="nucleotide sequence ID" value="NZ_CP067422.1"/>
</dbReference>
<organism evidence="4 5">
    <name type="scientific">Skermanella cutis</name>
    <dbReference type="NCBI Taxonomy" id="2775420"/>
    <lineage>
        <taxon>Bacteria</taxon>
        <taxon>Pseudomonadati</taxon>
        <taxon>Pseudomonadota</taxon>
        <taxon>Alphaproteobacteria</taxon>
        <taxon>Rhodospirillales</taxon>
        <taxon>Azospirillaceae</taxon>
        <taxon>Skermanella</taxon>
    </lineage>
</organism>
<dbReference type="PROSITE" id="PS00330">
    <property type="entry name" value="HEMOLYSIN_CALCIUM"/>
    <property type="match status" value="2"/>
</dbReference>
<dbReference type="EMBL" id="CP067422">
    <property type="protein sequence ID" value="QQP93650.1"/>
    <property type="molecule type" value="Genomic_DNA"/>
</dbReference>
<dbReference type="Pfam" id="PF00353">
    <property type="entry name" value="HemolysinCabind"/>
    <property type="match status" value="1"/>
</dbReference>
<evidence type="ECO:0000313" key="5">
    <source>
        <dbReference type="Proteomes" id="UP000595197"/>
    </source>
</evidence>
<keyword evidence="2" id="KW-0964">Secreted</keyword>
<keyword evidence="5" id="KW-1185">Reference proteome</keyword>